<proteinExistence type="predicted"/>
<gene>
    <name evidence="1" type="ORF">PQG83_12930</name>
</gene>
<evidence type="ECO:0000313" key="2">
    <source>
        <dbReference type="Proteomes" id="UP001302494"/>
    </source>
</evidence>
<dbReference type="AlphaFoldDB" id="A0AA96GGR6"/>
<dbReference type="EMBL" id="CP116968">
    <property type="protein sequence ID" value="WNM60662.1"/>
    <property type="molecule type" value="Genomic_DNA"/>
</dbReference>
<dbReference type="RefSeq" id="WP_312741717.1">
    <property type="nucleotide sequence ID" value="NZ_CP116968.1"/>
</dbReference>
<sequence>MVSLLSLYIRLPLTLCALTLIGVGTHPSLSSAIELSITLDQANKAMAAGRKTMEQADSVEDVAAVMKASERAVRVGADPEVEPCGAHAILRTRLYWLEYFGRREAAESKRQKQEIRMPEAKIQEILEMPYLEVEVRLCGEDEFFAEGAEIALQQGSNTIRPVDIGPAERGRKNPGDTVSFRSRFTARFAYADFDPMAPGTLAVFFPDGKLINIPADFSKIH</sequence>
<reference evidence="1 2" key="1">
    <citation type="submission" date="2023-01" db="EMBL/GenBank/DDBJ databases">
        <title>Cultivation and genomic characterization of new, ubiquitous marine nitrite-oxidizing bacteria from the Nitrospirales.</title>
        <authorList>
            <person name="Mueller A.J."/>
            <person name="Daebeler A."/>
            <person name="Herbold C.W."/>
            <person name="Kirkegaard R.H."/>
            <person name="Daims H."/>
        </authorList>
    </citation>
    <scope>NUCLEOTIDE SEQUENCE [LARGE SCALE GENOMIC DNA]</scope>
    <source>
        <strain evidence="1 2">DK</strain>
    </source>
</reference>
<dbReference type="Proteomes" id="UP001302494">
    <property type="component" value="Chromosome"/>
</dbReference>
<keyword evidence="2" id="KW-1185">Reference proteome</keyword>
<name>A0AA96GGR6_9BACT</name>
<evidence type="ECO:0000313" key="1">
    <source>
        <dbReference type="EMBL" id="WNM60662.1"/>
    </source>
</evidence>
<organism evidence="1 2">
    <name type="scientific">Candidatus Nitrospira neomarina</name>
    <dbReference type="NCBI Taxonomy" id="3020899"/>
    <lineage>
        <taxon>Bacteria</taxon>
        <taxon>Pseudomonadati</taxon>
        <taxon>Nitrospirota</taxon>
        <taxon>Nitrospiria</taxon>
        <taxon>Nitrospirales</taxon>
        <taxon>Nitrospiraceae</taxon>
        <taxon>Nitrospira</taxon>
    </lineage>
</organism>
<dbReference type="KEGG" id="nneo:PQG83_12930"/>
<protein>
    <submittedName>
        <fullName evidence="1">Uncharacterized protein</fullName>
    </submittedName>
</protein>
<accession>A0AA96GGR6</accession>